<evidence type="ECO:0000313" key="2">
    <source>
        <dbReference type="Proteomes" id="UP000231426"/>
    </source>
</evidence>
<dbReference type="Proteomes" id="UP000231426">
    <property type="component" value="Unassembled WGS sequence"/>
</dbReference>
<proteinExistence type="predicted"/>
<organism evidence="1 2">
    <name type="scientific">Candidatus Magasanikbacteria bacterium CG10_big_fil_rev_8_21_14_0_10_36_32</name>
    <dbReference type="NCBI Taxonomy" id="1974646"/>
    <lineage>
        <taxon>Bacteria</taxon>
        <taxon>Candidatus Magasanikiibacteriota</taxon>
    </lineage>
</organism>
<name>A0A2M6W6T9_9BACT</name>
<accession>A0A2M6W6T9</accession>
<sequence>MSSSAVSIFKHLCENLPPLFPEEKAMEMRHALAHLENDPTVSPRATEDTLIKFGFEVWPWNQAYREFLNSAEGRMGEHFLLPALSGMLQEKFAEYKEYGLTMNDFYSGRVAEYFTPEERMEILPALERMKKCLKEYVRRDIVSLNQRQYLNKVEEFNSLLEEIKVQIQQLKNLSDREDSHPSLADEMRSKIRGFEESLCGLGPEIHFSTVAKSIEFFDERKKHLNRLRGIHLTKEINFYE</sequence>
<protein>
    <submittedName>
        <fullName evidence="1">Uncharacterized protein</fullName>
    </submittedName>
</protein>
<gene>
    <name evidence="1" type="ORF">COU29_01875</name>
</gene>
<dbReference type="AlphaFoldDB" id="A0A2M6W6T9"/>
<dbReference type="EMBL" id="PFBV01000003">
    <property type="protein sequence ID" value="PIT88511.1"/>
    <property type="molecule type" value="Genomic_DNA"/>
</dbReference>
<reference evidence="2" key="1">
    <citation type="submission" date="2017-09" db="EMBL/GenBank/DDBJ databases">
        <title>Depth-based differentiation of microbial function through sediment-hosted aquifers and enrichment of novel symbionts in the deep terrestrial subsurface.</title>
        <authorList>
            <person name="Probst A.J."/>
            <person name="Ladd B."/>
            <person name="Jarett J.K."/>
            <person name="Geller-Mcgrath D.E."/>
            <person name="Sieber C.M.K."/>
            <person name="Emerson J.B."/>
            <person name="Anantharaman K."/>
            <person name="Thomas B.C."/>
            <person name="Malmstrom R."/>
            <person name="Stieglmeier M."/>
            <person name="Klingl A."/>
            <person name="Woyke T."/>
            <person name="Ryan C.M."/>
            <person name="Banfield J.F."/>
        </authorList>
    </citation>
    <scope>NUCLEOTIDE SEQUENCE [LARGE SCALE GENOMIC DNA]</scope>
</reference>
<comment type="caution">
    <text evidence="1">The sequence shown here is derived from an EMBL/GenBank/DDBJ whole genome shotgun (WGS) entry which is preliminary data.</text>
</comment>
<evidence type="ECO:0000313" key="1">
    <source>
        <dbReference type="EMBL" id="PIT88511.1"/>
    </source>
</evidence>